<dbReference type="InterPro" id="IPR006665">
    <property type="entry name" value="OmpA-like"/>
</dbReference>
<dbReference type="PANTHER" id="PTHR30329">
    <property type="entry name" value="STATOR ELEMENT OF FLAGELLAR MOTOR COMPLEX"/>
    <property type="match status" value="1"/>
</dbReference>
<reference evidence="6 7" key="1">
    <citation type="submission" date="2024-07" db="EMBL/GenBank/DDBJ databases">
        <title>Uliginosibacterium flavum JJ3220;KACC:17644.</title>
        <authorList>
            <person name="Kim M.K."/>
        </authorList>
    </citation>
    <scope>NUCLEOTIDE SEQUENCE [LARGE SCALE GENOMIC DNA]</scope>
    <source>
        <strain evidence="6 7">KACC:17644</strain>
    </source>
</reference>
<dbReference type="CDD" id="cd07185">
    <property type="entry name" value="OmpA_C-like"/>
    <property type="match status" value="1"/>
</dbReference>
<evidence type="ECO:0000256" key="3">
    <source>
        <dbReference type="ARBA" id="ARBA00023237"/>
    </source>
</evidence>
<dbReference type="InterPro" id="IPR050330">
    <property type="entry name" value="Bact_OuterMem_StrucFunc"/>
</dbReference>
<dbReference type="EMBL" id="JBEWZI010000006">
    <property type="protein sequence ID" value="MET7013981.1"/>
    <property type="molecule type" value="Genomic_DNA"/>
</dbReference>
<sequence length="215" mass="22130">MIKKAISVGMSGLLVLAGCAELTPIQRGTGIGAGVGAASGAVIGSATGSNKVGRDAAIGAAVGALGGYIWSSRMEKQKATMEQATAGTGVSVSQTADNQLKLDVPSDVSFDVGRDDIKGNFRPVLDRFAETLRSNPATNIQVIGHTDSSGSDAINNPLSVNRAASVREYLADRGISSSRIGIDGRGSHSPIADNSSEFGRARNRRVEIFVGERGN</sequence>
<dbReference type="Pfam" id="PF13488">
    <property type="entry name" value="Gly-zipper_Omp"/>
    <property type="match status" value="1"/>
</dbReference>
<dbReference type="Proteomes" id="UP001549691">
    <property type="component" value="Unassembled WGS sequence"/>
</dbReference>
<organism evidence="6 7">
    <name type="scientific">Uliginosibacterium flavum</name>
    <dbReference type="NCBI Taxonomy" id="1396831"/>
    <lineage>
        <taxon>Bacteria</taxon>
        <taxon>Pseudomonadati</taxon>
        <taxon>Pseudomonadota</taxon>
        <taxon>Betaproteobacteria</taxon>
        <taxon>Rhodocyclales</taxon>
        <taxon>Zoogloeaceae</taxon>
        <taxon>Uliginosibacterium</taxon>
    </lineage>
</organism>
<comment type="caution">
    <text evidence="6">The sequence shown here is derived from an EMBL/GenBank/DDBJ whole genome shotgun (WGS) entry which is preliminary data.</text>
</comment>
<keyword evidence="2 4" id="KW-0472">Membrane</keyword>
<dbReference type="PANTHER" id="PTHR30329:SF21">
    <property type="entry name" value="LIPOPROTEIN YIAD-RELATED"/>
    <property type="match status" value="1"/>
</dbReference>
<keyword evidence="3" id="KW-0998">Cell outer membrane</keyword>
<dbReference type="PROSITE" id="PS51257">
    <property type="entry name" value="PROKAR_LIPOPROTEIN"/>
    <property type="match status" value="1"/>
</dbReference>
<accession>A0ABV2TJ74</accession>
<proteinExistence type="predicted"/>
<dbReference type="RefSeq" id="WP_354600443.1">
    <property type="nucleotide sequence ID" value="NZ_JBEWZI010000006.1"/>
</dbReference>
<dbReference type="PROSITE" id="PS51123">
    <property type="entry name" value="OMPA_2"/>
    <property type="match status" value="1"/>
</dbReference>
<evidence type="ECO:0000313" key="7">
    <source>
        <dbReference type="Proteomes" id="UP001549691"/>
    </source>
</evidence>
<evidence type="ECO:0000313" key="6">
    <source>
        <dbReference type="EMBL" id="MET7013981.1"/>
    </source>
</evidence>
<name>A0ABV2TJ74_9RHOO</name>
<dbReference type="InterPro" id="IPR036737">
    <property type="entry name" value="OmpA-like_sf"/>
</dbReference>
<dbReference type="Pfam" id="PF00691">
    <property type="entry name" value="OmpA"/>
    <property type="match status" value="1"/>
</dbReference>
<dbReference type="InterPro" id="IPR039567">
    <property type="entry name" value="Gly-zipper"/>
</dbReference>
<dbReference type="SUPFAM" id="SSF103088">
    <property type="entry name" value="OmpA-like"/>
    <property type="match status" value="1"/>
</dbReference>
<keyword evidence="7" id="KW-1185">Reference proteome</keyword>
<feature type="domain" description="OmpA-like" evidence="5">
    <location>
        <begin position="97"/>
        <end position="214"/>
    </location>
</feature>
<evidence type="ECO:0000256" key="2">
    <source>
        <dbReference type="ARBA" id="ARBA00023136"/>
    </source>
</evidence>
<dbReference type="InterPro" id="IPR006664">
    <property type="entry name" value="OMP_bac"/>
</dbReference>
<dbReference type="Gene3D" id="3.30.1330.60">
    <property type="entry name" value="OmpA-like domain"/>
    <property type="match status" value="1"/>
</dbReference>
<gene>
    <name evidence="6" type="ORF">ABXR19_07250</name>
</gene>
<comment type="subcellular location">
    <subcellularLocation>
        <location evidence="1">Cell outer membrane</location>
    </subcellularLocation>
</comment>
<evidence type="ECO:0000259" key="5">
    <source>
        <dbReference type="PROSITE" id="PS51123"/>
    </source>
</evidence>
<protein>
    <submittedName>
        <fullName evidence="6">OmpA family protein</fullName>
    </submittedName>
</protein>
<evidence type="ECO:0000256" key="1">
    <source>
        <dbReference type="ARBA" id="ARBA00004442"/>
    </source>
</evidence>
<evidence type="ECO:0000256" key="4">
    <source>
        <dbReference type="PROSITE-ProRule" id="PRU00473"/>
    </source>
</evidence>
<dbReference type="PRINTS" id="PR01021">
    <property type="entry name" value="OMPADOMAIN"/>
</dbReference>